<reference evidence="1 2" key="1">
    <citation type="submission" date="2021-01" db="EMBL/GenBank/DDBJ databases">
        <title>C459-1 draft genome sequence.</title>
        <authorList>
            <person name="Zhang X.-F."/>
        </authorList>
    </citation>
    <scope>NUCLEOTIDE SEQUENCE [LARGE SCALE GENOMIC DNA]</scope>
    <source>
        <strain evidence="2">C459-1</strain>
    </source>
</reference>
<sequence length="570" mass="63928">MNLKRILTIGFVLFFISVLFGQNTDVICFNTNKNFKLLFDYYHHNLPSTKVGNHIVTGSWIDSDGRYGWNDFVHTNTLDHAYTILSKDYAISMSRVPYSDKLLKGIDGVVIFALDNPSLIPTAKVLSDNEIEVLHGFVRKGGSLMVMLNAIEKNRFNESFEMKQTGQLLEKFGLSWNNDDTHYSDNVIAVGHPYFYDVPVFHYGAGCTLKILPNAKQPEILLSVYSDSTYKDRKVKGSGIVSVRYGKGKVILVGDAGSWTGNISRPWADNGKVLTQLFRYMKPDNDVIAMDLSKARKLVYEVNVAGLQAIPSANTLSEIVHPKYEMFNPRPTTQMPYFEASAEVEINTVPNILGGAQANVSVRNFKWFDKNEDLEQQENVISLIIGKQGKVVQIDSKGVNAQWLAPDIALISALLPANSVQSGDSWQSMESIRIPALRATDLPSVSTQNLNILYAQDIVYKGKPSRYLISMEEAWLSDWGISLANILPEEVVNDIGGINFRFLHDRGGKILFKREQWVDQKTGVVLEAKQQTRIITWIQDNRKAVGISNLDKDNETIVSIANITTFTLKD</sequence>
<dbReference type="SUPFAM" id="SSF52317">
    <property type="entry name" value="Class I glutamine amidotransferase-like"/>
    <property type="match status" value="1"/>
</dbReference>
<dbReference type="Proteomes" id="UP000625283">
    <property type="component" value="Unassembled WGS sequence"/>
</dbReference>
<evidence type="ECO:0000313" key="1">
    <source>
        <dbReference type="EMBL" id="MBL1409404.1"/>
    </source>
</evidence>
<gene>
    <name evidence="1" type="ORF">JKG61_11640</name>
</gene>
<dbReference type="RefSeq" id="WP_202103147.1">
    <property type="nucleotide sequence ID" value="NZ_JAERTY010000005.1"/>
</dbReference>
<keyword evidence="2" id="KW-1185">Reference proteome</keyword>
<accession>A0ABS1R587</accession>
<dbReference type="EMBL" id="JAERTY010000005">
    <property type="protein sequence ID" value="MBL1409404.1"/>
    <property type="molecule type" value="Genomic_DNA"/>
</dbReference>
<name>A0ABS1R587_9SPHI</name>
<proteinExistence type="predicted"/>
<organism evidence="1 2">
    <name type="scientific">Sphingobacterium faecale</name>
    <dbReference type="NCBI Taxonomy" id="2803775"/>
    <lineage>
        <taxon>Bacteria</taxon>
        <taxon>Pseudomonadati</taxon>
        <taxon>Bacteroidota</taxon>
        <taxon>Sphingobacteriia</taxon>
        <taxon>Sphingobacteriales</taxon>
        <taxon>Sphingobacteriaceae</taxon>
        <taxon>Sphingobacterium</taxon>
    </lineage>
</organism>
<dbReference type="InterPro" id="IPR029062">
    <property type="entry name" value="Class_I_gatase-like"/>
</dbReference>
<comment type="caution">
    <text evidence="1">The sequence shown here is derived from an EMBL/GenBank/DDBJ whole genome shotgun (WGS) entry which is preliminary data.</text>
</comment>
<evidence type="ECO:0008006" key="3">
    <source>
        <dbReference type="Google" id="ProtNLM"/>
    </source>
</evidence>
<evidence type="ECO:0000313" key="2">
    <source>
        <dbReference type="Proteomes" id="UP000625283"/>
    </source>
</evidence>
<dbReference type="Gene3D" id="3.40.50.880">
    <property type="match status" value="1"/>
</dbReference>
<protein>
    <recommendedName>
        <fullName evidence="3">DUF4350 domain-containing protein</fullName>
    </recommendedName>
</protein>